<gene>
    <name evidence="1" type="ordered locus">IALB_1945</name>
</gene>
<proteinExistence type="predicted"/>
<dbReference type="STRING" id="945713.IALB_1945"/>
<name>I0AKZ4_IGNAJ</name>
<accession>I0AKZ4</accession>
<dbReference type="Proteomes" id="UP000007394">
    <property type="component" value="Chromosome"/>
</dbReference>
<dbReference type="EMBL" id="CP003418">
    <property type="protein sequence ID" value="AFH49651.1"/>
    <property type="molecule type" value="Genomic_DNA"/>
</dbReference>
<protein>
    <recommendedName>
        <fullName evidence="3">Thioredoxin-like fold domain-containing protein</fullName>
    </recommendedName>
</protein>
<dbReference type="InterPro" id="IPR036249">
    <property type="entry name" value="Thioredoxin-like_sf"/>
</dbReference>
<sequence>MDLTLIVKDNCDACLRVEKALIKLADKRKEIILTVVNIKDLPQPKTQICPALFVNQELYSYGDFNEDKLIAYLQKQYDNGACKNAVYKSN</sequence>
<keyword evidence="2" id="KW-1185">Reference proteome</keyword>
<dbReference type="SUPFAM" id="SSF52833">
    <property type="entry name" value="Thioredoxin-like"/>
    <property type="match status" value="1"/>
</dbReference>
<evidence type="ECO:0000313" key="2">
    <source>
        <dbReference type="Proteomes" id="UP000007394"/>
    </source>
</evidence>
<dbReference type="KEGG" id="ial:IALB_1945"/>
<dbReference type="AlphaFoldDB" id="I0AKZ4"/>
<evidence type="ECO:0008006" key="3">
    <source>
        <dbReference type="Google" id="ProtNLM"/>
    </source>
</evidence>
<reference evidence="1 2" key="1">
    <citation type="journal article" date="2012" name="Front. Microbiol.">
        <title>Complete genome of Ignavibacterium album, a metabolically versatile, flagellated, facultative anaerobe from the phylum Chlorobi.</title>
        <authorList>
            <person name="Liu Z."/>
            <person name="Frigaard N.-U."/>
            <person name="Vogl K."/>
            <person name="Iino T."/>
            <person name="Ohkuma M."/>
            <person name="Overmann J."/>
            <person name="Bryant D.A."/>
        </authorList>
    </citation>
    <scope>NUCLEOTIDE SEQUENCE [LARGE SCALE GENOMIC DNA]</scope>
    <source>
        <strain evidence="2">DSM 19864 / JCM 16511 / NBRC 101810 / Mat9-16</strain>
    </source>
</reference>
<evidence type="ECO:0000313" key="1">
    <source>
        <dbReference type="EMBL" id="AFH49651.1"/>
    </source>
</evidence>
<dbReference type="HOGENOM" id="CLU_2436836_0_0_10"/>
<dbReference type="RefSeq" id="WP_014560800.1">
    <property type="nucleotide sequence ID" value="NC_017464.1"/>
</dbReference>
<organism evidence="1 2">
    <name type="scientific">Ignavibacterium album (strain DSM 19864 / JCM 16511 / NBRC 101810 / Mat9-16)</name>
    <dbReference type="NCBI Taxonomy" id="945713"/>
    <lineage>
        <taxon>Bacteria</taxon>
        <taxon>Pseudomonadati</taxon>
        <taxon>Ignavibacteriota</taxon>
        <taxon>Ignavibacteria</taxon>
        <taxon>Ignavibacteriales</taxon>
        <taxon>Ignavibacteriaceae</taxon>
        <taxon>Ignavibacterium</taxon>
    </lineage>
</organism>